<evidence type="ECO:0000256" key="1">
    <source>
        <dbReference type="ARBA" id="ARBA00004651"/>
    </source>
</evidence>
<feature type="transmembrane region" description="Helical" evidence="9">
    <location>
        <begin position="87"/>
        <end position="105"/>
    </location>
</feature>
<feature type="transmembrane region" description="Helical" evidence="9">
    <location>
        <begin position="237"/>
        <end position="265"/>
    </location>
</feature>
<feature type="transmembrane region" description="Helical" evidence="9">
    <location>
        <begin position="336"/>
        <end position="361"/>
    </location>
</feature>
<evidence type="ECO:0000313" key="12">
    <source>
        <dbReference type="Proteomes" id="UP000278542"/>
    </source>
</evidence>
<evidence type="ECO:0000256" key="3">
    <source>
        <dbReference type="ARBA" id="ARBA00022448"/>
    </source>
</evidence>
<keyword evidence="7 9" id="KW-1133">Transmembrane helix</keyword>
<dbReference type="InterPro" id="IPR020846">
    <property type="entry name" value="MFS_dom"/>
</dbReference>
<dbReference type="Proteomes" id="UP000278542">
    <property type="component" value="Unassembled WGS sequence"/>
</dbReference>
<keyword evidence="5 9" id="KW-0812">Transmembrane</keyword>
<dbReference type="GO" id="GO:0015293">
    <property type="term" value="F:symporter activity"/>
    <property type="evidence" value="ECO:0007669"/>
    <property type="project" value="UniProtKB-KW"/>
</dbReference>
<comment type="caution">
    <text evidence="11">The sequence shown here is derived from an EMBL/GenBank/DDBJ whole genome shotgun (WGS) entry which is preliminary data.</text>
</comment>
<dbReference type="Gene3D" id="1.20.1250.20">
    <property type="entry name" value="MFS general substrate transporter like domains"/>
    <property type="match status" value="2"/>
</dbReference>
<keyword evidence="4" id="KW-1003">Cell membrane</keyword>
<dbReference type="AlphaFoldDB" id="A0A495RBF2"/>
<gene>
    <name evidence="11" type="ORF">DES39_1872</name>
</gene>
<feature type="transmembrane region" description="Helical" evidence="9">
    <location>
        <begin position="373"/>
        <end position="395"/>
    </location>
</feature>
<dbReference type="GO" id="GO:0005886">
    <property type="term" value="C:plasma membrane"/>
    <property type="evidence" value="ECO:0007669"/>
    <property type="project" value="UniProtKB-SubCell"/>
</dbReference>
<dbReference type="InterPro" id="IPR051084">
    <property type="entry name" value="H+-coupled_symporters"/>
</dbReference>
<keyword evidence="8 9" id="KW-0472">Membrane</keyword>
<evidence type="ECO:0000256" key="5">
    <source>
        <dbReference type="ARBA" id="ARBA00022692"/>
    </source>
</evidence>
<evidence type="ECO:0000256" key="9">
    <source>
        <dbReference type="SAM" id="Phobius"/>
    </source>
</evidence>
<evidence type="ECO:0000256" key="2">
    <source>
        <dbReference type="ARBA" id="ARBA00008240"/>
    </source>
</evidence>
<feature type="transmembrane region" description="Helical" evidence="9">
    <location>
        <begin position="152"/>
        <end position="175"/>
    </location>
</feature>
<feature type="transmembrane region" description="Helical" evidence="9">
    <location>
        <begin position="401"/>
        <end position="418"/>
    </location>
</feature>
<dbReference type="SUPFAM" id="SSF103473">
    <property type="entry name" value="MFS general substrate transporter"/>
    <property type="match status" value="1"/>
</dbReference>
<feature type="transmembrane region" description="Helical" evidence="9">
    <location>
        <begin position="277"/>
        <end position="299"/>
    </location>
</feature>
<dbReference type="Pfam" id="PF07690">
    <property type="entry name" value="MFS_1"/>
    <property type="match status" value="1"/>
</dbReference>
<dbReference type="InterPro" id="IPR011701">
    <property type="entry name" value="MFS"/>
</dbReference>
<evidence type="ECO:0000256" key="4">
    <source>
        <dbReference type="ARBA" id="ARBA00022475"/>
    </source>
</evidence>
<protein>
    <submittedName>
        <fullName evidence="11">Putative MFS family arabinose efflux permease</fullName>
    </submittedName>
</protein>
<dbReference type="PROSITE" id="PS50850">
    <property type="entry name" value="MFS"/>
    <property type="match status" value="1"/>
</dbReference>
<dbReference type="OrthoDB" id="3690818at2"/>
<reference evidence="11 12" key="1">
    <citation type="submission" date="2018-10" db="EMBL/GenBank/DDBJ databases">
        <title>Genomic Encyclopedia of Type Strains, Phase IV (KMG-IV): sequencing the most valuable type-strain genomes for metagenomic binning, comparative biology and taxonomic classification.</title>
        <authorList>
            <person name="Goeker M."/>
        </authorList>
    </citation>
    <scope>NUCLEOTIDE SEQUENCE [LARGE SCALE GENOMIC DNA]</scope>
    <source>
        <strain evidence="11 12">DSM 22228</strain>
    </source>
</reference>
<feature type="transmembrane region" description="Helical" evidence="9">
    <location>
        <begin position="111"/>
        <end position="131"/>
    </location>
</feature>
<feature type="transmembrane region" description="Helical" evidence="9">
    <location>
        <begin position="55"/>
        <end position="75"/>
    </location>
</feature>
<dbReference type="PANTHER" id="PTHR43528">
    <property type="entry name" value="ALPHA-KETOGLUTARATE PERMEASE"/>
    <property type="match status" value="1"/>
</dbReference>
<keyword evidence="3" id="KW-0813">Transport</keyword>
<evidence type="ECO:0000313" key="11">
    <source>
        <dbReference type="EMBL" id="RKS84661.1"/>
    </source>
</evidence>
<feature type="transmembrane region" description="Helical" evidence="9">
    <location>
        <begin position="187"/>
        <end position="206"/>
    </location>
</feature>
<dbReference type="InterPro" id="IPR005829">
    <property type="entry name" value="Sugar_transporter_CS"/>
</dbReference>
<accession>A0A495RBF2</accession>
<sequence>MSQRFFLTKKDYQTLMLASLGAMLDIYDFVIFIFLLNELSQLFFPTDLPNWLVQLQSIGIFAAGFLVRPISGIIIGHFSDRLGRKKMFMFTIFVMALPTLCIGLLPTYQMIGIAAPLLLLTMRILQGIAIGGEIPSGWVFVAEHTPRQHRGLALGILTCGISGGSLLGALTLLYLKSTLDEQQMQDFGWRIPFIIGGIFGLITVYLRRYLAETPVFQQMVTKRELKDEWPIKTVIRYYWPASIACAIMTWSTASVVIAIILLLPMQLNVYMGLPGTLIFQANALATAMMVLGNVSFGYLNDRFGLMRTYLFSWLGIIITSYYFFSELNPNISHQQLILSYMVIGYFAGVTVTMPILGIALFPSSIRVSGISLAYNLSFALTSLITPMIITIWSRYNIMAPAYYLIIAAIVSILTGITSRKINPRKPHNIYNTHI</sequence>
<dbReference type="EMBL" id="RBWY01000004">
    <property type="protein sequence ID" value="RKS84661.1"/>
    <property type="molecule type" value="Genomic_DNA"/>
</dbReference>
<evidence type="ECO:0000259" key="10">
    <source>
        <dbReference type="PROSITE" id="PS50850"/>
    </source>
</evidence>
<comment type="subcellular location">
    <subcellularLocation>
        <location evidence="1">Cell membrane</location>
        <topology evidence="1">Multi-pass membrane protein</topology>
    </subcellularLocation>
</comment>
<keyword evidence="12" id="KW-1185">Reference proteome</keyword>
<dbReference type="PANTHER" id="PTHR43528:SF7">
    <property type="entry name" value="MFS TRANSPORTER"/>
    <property type="match status" value="1"/>
</dbReference>
<organism evidence="11 12">
    <name type="scientific">Orbus hercynius</name>
    <dbReference type="NCBI Taxonomy" id="593135"/>
    <lineage>
        <taxon>Bacteria</taxon>
        <taxon>Pseudomonadati</taxon>
        <taxon>Pseudomonadota</taxon>
        <taxon>Gammaproteobacteria</taxon>
        <taxon>Orbales</taxon>
        <taxon>Orbaceae</taxon>
        <taxon>Orbus</taxon>
    </lineage>
</organism>
<feature type="transmembrane region" description="Helical" evidence="9">
    <location>
        <begin position="306"/>
        <end position="324"/>
    </location>
</feature>
<dbReference type="RefSeq" id="WP_121145512.1">
    <property type="nucleotide sequence ID" value="NZ_RBWY01000004.1"/>
</dbReference>
<comment type="similarity">
    <text evidence="2">Belongs to the major facilitator superfamily. Metabolite:H+ Symporter (MHS) family (TC 2.A.1.6) family.</text>
</comment>
<dbReference type="InterPro" id="IPR036259">
    <property type="entry name" value="MFS_trans_sf"/>
</dbReference>
<evidence type="ECO:0000256" key="7">
    <source>
        <dbReference type="ARBA" id="ARBA00022989"/>
    </source>
</evidence>
<feature type="transmembrane region" description="Helical" evidence="9">
    <location>
        <begin position="12"/>
        <end position="35"/>
    </location>
</feature>
<evidence type="ECO:0000256" key="6">
    <source>
        <dbReference type="ARBA" id="ARBA00022847"/>
    </source>
</evidence>
<evidence type="ECO:0000256" key="8">
    <source>
        <dbReference type="ARBA" id="ARBA00023136"/>
    </source>
</evidence>
<dbReference type="PROSITE" id="PS00217">
    <property type="entry name" value="SUGAR_TRANSPORT_2"/>
    <property type="match status" value="1"/>
</dbReference>
<name>A0A495RBF2_9GAMM</name>
<keyword evidence="6" id="KW-0769">Symport</keyword>
<proteinExistence type="inferred from homology"/>
<feature type="domain" description="Major facilitator superfamily (MFS) profile" evidence="10">
    <location>
        <begin position="14"/>
        <end position="426"/>
    </location>
</feature>